<feature type="compositionally biased region" description="Pro residues" evidence="1">
    <location>
        <begin position="175"/>
        <end position="187"/>
    </location>
</feature>
<comment type="caution">
    <text evidence="2">The sequence shown here is derived from an EMBL/GenBank/DDBJ whole genome shotgun (WGS) entry which is preliminary data.</text>
</comment>
<dbReference type="AlphaFoldDB" id="A0AAE1EG85"/>
<proteinExistence type="predicted"/>
<evidence type="ECO:0000313" key="2">
    <source>
        <dbReference type="EMBL" id="KAK3849795.1"/>
    </source>
</evidence>
<reference evidence="2" key="1">
    <citation type="submission" date="2023-10" db="EMBL/GenBank/DDBJ databases">
        <title>Genome assemblies of two species of porcelain crab, Petrolisthes cinctipes and Petrolisthes manimaculis (Anomura: Porcellanidae).</title>
        <authorList>
            <person name="Angst P."/>
        </authorList>
    </citation>
    <scope>NUCLEOTIDE SEQUENCE</scope>
    <source>
        <strain evidence="2">PB745_01</strain>
        <tissue evidence="2">Gill</tissue>
    </source>
</reference>
<feature type="region of interest" description="Disordered" evidence="1">
    <location>
        <begin position="154"/>
        <end position="187"/>
    </location>
</feature>
<accession>A0AAE1EG85</accession>
<feature type="compositionally biased region" description="Basic and acidic residues" evidence="1">
    <location>
        <begin position="154"/>
        <end position="169"/>
    </location>
</feature>
<gene>
    <name evidence="2" type="ORF">Pcinc_043465</name>
</gene>
<protein>
    <submittedName>
        <fullName evidence="2">Uncharacterized protein</fullName>
    </submittedName>
</protein>
<dbReference type="Proteomes" id="UP001286313">
    <property type="component" value="Unassembled WGS sequence"/>
</dbReference>
<name>A0AAE1EG85_PETCI</name>
<evidence type="ECO:0000313" key="3">
    <source>
        <dbReference type="Proteomes" id="UP001286313"/>
    </source>
</evidence>
<organism evidence="2 3">
    <name type="scientific">Petrolisthes cinctipes</name>
    <name type="common">Flat porcelain crab</name>
    <dbReference type="NCBI Taxonomy" id="88211"/>
    <lineage>
        <taxon>Eukaryota</taxon>
        <taxon>Metazoa</taxon>
        <taxon>Ecdysozoa</taxon>
        <taxon>Arthropoda</taxon>
        <taxon>Crustacea</taxon>
        <taxon>Multicrustacea</taxon>
        <taxon>Malacostraca</taxon>
        <taxon>Eumalacostraca</taxon>
        <taxon>Eucarida</taxon>
        <taxon>Decapoda</taxon>
        <taxon>Pleocyemata</taxon>
        <taxon>Anomura</taxon>
        <taxon>Galatheoidea</taxon>
        <taxon>Porcellanidae</taxon>
        <taxon>Petrolisthes</taxon>
    </lineage>
</organism>
<keyword evidence="3" id="KW-1185">Reference proteome</keyword>
<dbReference type="EMBL" id="JAWQEG010008707">
    <property type="protein sequence ID" value="KAK3849795.1"/>
    <property type="molecule type" value="Genomic_DNA"/>
</dbReference>
<sequence>MHNIEQKEDMGQMTRHGSLNIDVTHMSGHRHDTDVGTRVALCVFGETVNDSIYRFLQDGFGSLVVDSGGGRGRPRTAAAARSPALAFAAAAAAVHEGGRRTGGLHAAAHVVWRGGWRVAVGGGGDCVCLGPRHGRCGQLSCGHGGAGEERLRLRHPDASSRRGGRDGRHQTVPQLAPPPRRAVLPPR</sequence>
<evidence type="ECO:0000256" key="1">
    <source>
        <dbReference type="SAM" id="MobiDB-lite"/>
    </source>
</evidence>